<evidence type="ECO:0000313" key="4">
    <source>
        <dbReference type="EMBL" id="QDZ23841.1"/>
    </source>
</evidence>
<feature type="domain" description="PBP" evidence="3">
    <location>
        <begin position="13"/>
        <end position="295"/>
    </location>
</feature>
<gene>
    <name evidence="4" type="ORF">A3770_11p63590</name>
</gene>
<dbReference type="Gene3D" id="3.40.190.10">
    <property type="entry name" value="Periplasmic binding protein-like II"/>
    <property type="match status" value="2"/>
</dbReference>
<evidence type="ECO:0000256" key="2">
    <source>
        <dbReference type="SAM" id="Phobius"/>
    </source>
</evidence>
<keyword evidence="2" id="KW-0812">Transmembrane</keyword>
<feature type="transmembrane region" description="Helical" evidence="2">
    <location>
        <begin position="444"/>
        <end position="465"/>
    </location>
</feature>
<dbReference type="STRING" id="1764295.A0A5B8MTX5"/>
<dbReference type="AlphaFoldDB" id="A0A5B8MTX5"/>
<dbReference type="InterPro" id="IPR050962">
    <property type="entry name" value="Phosphate-bind_PstS"/>
</dbReference>
<accession>A0A5B8MTX5</accession>
<dbReference type="EMBL" id="CP031044">
    <property type="protein sequence ID" value="QDZ23841.1"/>
    <property type="molecule type" value="Genomic_DNA"/>
</dbReference>
<sequence>MDLLEERTRMPIRATYRAVGSGTGQAEFVGDANNAHTAYNHFGSGDVPMTADNYKSLGDNGRTMLHVPFALGAVSFFHSIPGLDMAHRRLNLTACLLSKVMQREITTWDDPEILVENPNMLEFSPDVAGKDIKVVHRALGSSSTSGATHYLHDACPTDWKLGYGKTVAWPAGTVSAQGSGGVASYLSSNEYAISYVDSGFGHSANLKEIQLQNKAGVFLNSLEANISSIAAEALKENILPSTPDADWSAVNLYNLDGADTWPITSFSYFYIDRDVTSLGESGALLKAFLEFVMSEAGQGMLSEFGFSPLPADLLAYNEETLGNVLTVDPAAAQWLLETKAKTQKYLGAGSYVLSEKRRSYGEYQRTVFASQLASLEFTMDGMMKDHAQLVAHNESLAALEKELEARKQEDGEMATSLAVLREQVLKHTHSKLEGGAELNEVRDVAIAGICLTFLVVFPLAVFNLVSIRRIKALNGLVLERNVGMTKLEGAGQV</sequence>
<dbReference type="PANTHER" id="PTHR42996">
    <property type="entry name" value="PHOSPHATE-BINDING PROTEIN PSTS"/>
    <property type="match status" value="1"/>
</dbReference>
<dbReference type="SUPFAM" id="SSF53850">
    <property type="entry name" value="Periplasmic binding protein-like II"/>
    <property type="match status" value="1"/>
</dbReference>
<name>A0A5B8MTX5_9CHLO</name>
<organism evidence="4 5">
    <name type="scientific">Chloropicon primus</name>
    <dbReference type="NCBI Taxonomy" id="1764295"/>
    <lineage>
        <taxon>Eukaryota</taxon>
        <taxon>Viridiplantae</taxon>
        <taxon>Chlorophyta</taxon>
        <taxon>Chloropicophyceae</taxon>
        <taxon>Chloropicales</taxon>
        <taxon>Chloropicaceae</taxon>
        <taxon>Chloropicon</taxon>
    </lineage>
</organism>
<dbReference type="OrthoDB" id="511982at2759"/>
<evidence type="ECO:0000259" key="3">
    <source>
        <dbReference type="Pfam" id="PF12849"/>
    </source>
</evidence>
<evidence type="ECO:0000313" key="5">
    <source>
        <dbReference type="Proteomes" id="UP000316726"/>
    </source>
</evidence>
<dbReference type="Proteomes" id="UP000316726">
    <property type="component" value="Chromosome 11"/>
</dbReference>
<keyword evidence="2" id="KW-0472">Membrane</keyword>
<evidence type="ECO:0000256" key="1">
    <source>
        <dbReference type="ARBA" id="ARBA00008725"/>
    </source>
</evidence>
<dbReference type="Pfam" id="PF12849">
    <property type="entry name" value="PBP_like_2"/>
    <property type="match status" value="1"/>
</dbReference>
<dbReference type="PANTHER" id="PTHR42996:SF1">
    <property type="entry name" value="PHOSPHATE-BINDING PROTEIN PSTS"/>
    <property type="match status" value="1"/>
</dbReference>
<keyword evidence="2" id="KW-1133">Transmembrane helix</keyword>
<keyword evidence="5" id="KW-1185">Reference proteome</keyword>
<proteinExistence type="inferred from homology"/>
<reference evidence="4 5" key="1">
    <citation type="submission" date="2018-07" db="EMBL/GenBank/DDBJ databases">
        <title>The complete nuclear genome of the prasinophyte Chloropicon primus (CCMP1205).</title>
        <authorList>
            <person name="Pombert J.-F."/>
            <person name="Otis C."/>
            <person name="Turmel M."/>
            <person name="Lemieux C."/>
        </authorList>
    </citation>
    <scope>NUCLEOTIDE SEQUENCE [LARGE SCALE GENOMIC DNA]</scope>
    <source>
        <strain evidence="4 5">CCMP1205</strain>
    </source>
</reference>
<comment type="similarity">
    <text evidence="1">Belongs to the PstS family.</text>
</comment>
<dbReference type="InterPro" id="IPR024370">
    <property type="entry name" value="PBP_domain"/>
</dbReference>
<protein>
    <submittedName>
        <fullName evidence="4">Periplasmic phosphate-binding protein</fullName>
    </submittedName>
</protein>